<reference evidence="2 3" key="1">
    <citation type="submission" date="2011-02" db="EMBL/GenBank/DDBJ databases">
        <title>The Genome Sequence of Sphaeroforma arctica JP610.</title>
        <authorList>
            <consortium name="The Broad Institute Genome Sequencing Platform"/>
            <person name="Russ C."/>
            <person name="Cuomo C."/>
            <person name="Young S.K."/>
            <person name="Zeng Q."/>
            <person name="Gargeya S."/>
            <person name="Alvarado L."/>
            <person name="Berlin A."/>
            <person name="Chapman S.B."/>
            <person name="Chen Z."/>
            <person name="Freedman E."/>
            <person name="Gellesch M."/>
            <person name="Goldberg J."/>
            <person name="Griggs A."/>
            <person name="Gujja S."/>
            <person name="Heilman E."/>
            <person name="Heiman D."/>
            <person name="Howarth C."/>
            <person name="Mehta T."/>
            <person name="Neiman D."/>
            <person name="Pearson M."/>
            <person name="Roberts A."/>
            <person name="Saif S."/>
            <person name="Shea T."/>
            <person name="Shenoy N."/>
            <person name="Sisk P."/>
            <person name="Stolte C."/>
            <person name="Sykes S."/>
            <person name="White J."/>
            <person name="Yandava C."/>
            <person name="Burger G."/>
            <person name="Gray M.W."/>
            <person name="Holland P.W.H."/>
            <person name="King N."/>
            <person name="Lang F.B.F."/>
            <person name="Roger A.J."/>
            <person name="Ruiz-Trillo I."/>
            <person name="Haas B."/>
            <person name="Nusbaum C."/>
            <person name="Birren B."/>
        </authorList>
    </citation>
    <scope>NUCLEOTIDE SEQUENCE [LARGE SCALE GENOMIC DNA]</scope>
    <source>
        <strain evidence="2 3">JP610</strain>
    </source>
</reference>
<dbReference type="Proteomes" id="UP000054560">
    <property type="component" value="Unassembled WGS sequence"/>
</dbReference>
<feature type="region of interest" description="Disordered" evidence="1">
    <location>
        <begin position="269"/>
        <end position="293"/>
    </location>
</feature>
<dbReference type="RefSeq" id="XP_014156752.1">
    <property type="nucleotide sequence ID" value="XM_014301277.1"/>
</dbReference>
<feature type="compositionally biased region" description="Basic residues" evidence="1">
    <location>
        <begin position="269"/>
        <end position="284"/>
    </location>
</feature>
<dbReference type="EMBL" id="KQ241886">
    <property type="protein sequence ID" value="KNC82850.1"/>
    <property type="molecule type" value="Genomic_DNA"/>
</dbReference>
<evidence type="ECO:0000313" key="3">
    <source>
        <dbReference type="Proteomes" id="UP000054560"/>
    </source>
</evidence>
<gene>
    <name evidence="2" type="ORF">SARC_04874</name>
</gene>
<sequence>MTILNDIKASGVTTDNAVLNATLLGLYKAERYAESVDLLNYTRRRSSVSQQSFGVAMLASAHLGDLPTTVSLMKQMIADVRERRRQAVHATGVGSVQRDIGVPGADTDSLAVQEERIGAVEEGLTSRDSDTVLREGGVWGDGVDMGRMGCDTQSVEHKDLGAAVARTGGADEPAFGTRITRLGIDEQFQGEDEAVLLAWAIEDSLTEGVGASGEERLDTVNEKILVQTVRKFKDEGHALKALQFVSEVYAAMADLRQAEMELQAKTRAKTQTKAHTKTQTKAHTKTQTTAHTSTQMVQEGGLDHHHHTPAYAHAPHALMSSDVYAEALSVCAAYDGCADVAANIVTAMRQSIVVGQSLDKHGQYIAALRYGITSLLKDNHVDQARRLIERLTEDEKQLVGGEAFAKVIRACDESGRVLHGSSVYFQFKQLQNSPTLEATLPGLSAAAMFWYRGEYTNAAKIVEETLKPYPAGQVTLDSDVLFNRIHSDAPKAHALCK</sequence>
<organism evidence="2 3">
    <name type="scientific">Sphaeroforma arctica JP610</name>
    <dbReference type="NCBI Taxonomy" id="667725"/>
    <lineage>
        <taxon>Eukaryota</taxon>
        <taxon>Ichthyosporea</taxon>
        <taxon>Ichthyophonida</taxon>
        <taxon>Sphaeroforma</taxon>
    </lineage>
</organism>
<keyword evidence="3" id="KW-1185">Reference proteome</keyword>
<dbReference type="AlphaFoldDB" id="A0A0L0G180"/>
<accession>A0A0L0G180</accession>
<evidence type="ECO:0000313" key="2">
    <source>
        <dbReference type="EMBL" id="KNC82850.1"/>
    </source>
</evidence>
<evidence type="ECO:0000256" key="1">
    <source>
        <dbReference type="SAM" id="MobiDB-lite"/>
    </source>
</evidence>
<proteinExistence type="predicted"/>
<dbReference type="GeneID" id="25905378"/>
<name>A0A0L0G180_9EUKA</name>
<protein>
    <submittedName>
        <fullName evidence="2">Uncharacterized protein</fullName>
    </submittedName>
</protein>